<dbReference type="InterPro" id="IPR050612">
    <property type="entry name" value="Prok_Mopterin_Oxidored"/>
</dbReference>
<proteinExistence type="inferred from homology"/>
<feature type="domain" description="4Fe-4S Mo/W bis-MGD-type" evidence="9">
    <location>
        <begin position="66"/>
        <end position="135"/>
    </location>
</feature>
<dbReference type="InterPro" id="IPR006657">
    <property type="entry name" value="MoPterin_dinucl-bd_dom"/>
</dbReference>
<dbReference type="Proteomes" id="UP000824176">
    <property type="component" value="Unassembled WGS sequence"/>
</dbReference>
<dbReference type="GO" id="GO:0009061">
    <property type="term" value="P:anaerobic respiration"/>
    <property type="evidence" value="ECO:0007669"/>
    <property type="project" value="TreeGrafter"/>
</dbReference>
<evidence type="ECO:0000256" key="6">
    <source>
        <dbReference type="ARBA" id="ARBA00023002"/>
    </source>
</evidence>
<protein>
    <submittedName>
        <fullName evidence="10">Molybdopterin-dependent oxidoreductase</fullName>
    </submittedName>
</protein>
<evidence type="ECO:0000256" key="5">
    <source>
        <dbReference type="ARBA" id="ARBA00022729"/>
    </source>
</evidence>
<dbReference type="InterPro" id="IPR006656">
    <property type="entry name" value="Mopterin_OxRdtase"/>
</dbReference>
<organism evidence="10 11">
    <name type="scientific">Candidatus Mucispirillum faecigallinarum</name>
    <dbReference type="NCBI Taxonomy" id="2838699"/>
    <lineage>
        <taxon>Bacteria</taxon>
        <taxon>Pseudomonadati</taxon>
        <taxon>Deferribacterota</taxon>
        <taxon>Deferribacteres</taxon>
        <taxon>Deferribacterales</taxon>
        <taxon>Mucispirillaceae</taxon>
        <taxon>Mucispirillum</taxon>
    </lineage>
</organism>
<comment type="caution">
    <text evidence="10">The sequence shown here is derived from an EMBL/GenBank/DDBJ whole genome shotgun (WGS) entry which is preliminary data.</text>
</comment>
<dbReference type="PANTHER" id="PTHR43742">
    <property type="entry name" value="TRIMETHYLAMINE-N-OXIDE REDUCTASE"/>
    <property type="match status" value="1"/>
</dbReference>
<comment type="similarity">
    <text evidence="2">Belongs to the prokaryotic molybdopterin-containing oxidoreductase family.</text>
</comment>
<dbReference type="InterPro" id="IPR009010">
    <property type="entry name" value="Asp_de-COase-like_dom_sf"/>
</dbReference>
<evidence type="ECO:0000256" key="8">
    <source>
        <dbReference type="ARBA" id="ARBA00023014"/>
    </source>
</evidence>
<keyword evidence="8" id="KW-0411">Iron-sulfur</keyword>
<dbReference type="GO" id="GO:0030288">
    <property type="term" value="C:outer membrane-bounded periplasmic space"/>
    <property type="evidence" value="ECO:0007669"/>
    <property type="project" value="TreeGrafter"/>
</dbReference>
<evidence type="ECO:0000256" key="1">
    <source>
        <dbReference type="ARBA" id="ARBA00001942"/>
    </source>
</evidence>
<accession>A0A9D2KA53</accession>
<keyword evidence="3" id="KW-0500">Molybdenum</keyword>
<dbReference type="PROSITE" id="PS00932">
    <property type="entry name" value="MOLYBDOPTERIN_PROK_3"/>
    <property type="match status" value="1"/>
</dbReference>
<reference evidence="10" key="1">
    <citation type="journal article" date="2021" name="PeerJ">
        <title>Extensive microbial diversity within the chicken gut microbiome revealed by metagenomics and culture.</title>
        <authorList>
            <person name="Gilroy R."/>
            <person name="Ravi A."/>
            <person name="Getino M."/>
            <person name="Pursley I."/>
            <person name="Horton D.L."/>
            <person name="Alikhan N.F."/>
            <person name="Baker D."/>
            <person name="Gharbi K."/>
            <person name="Hall N."/>
            <person name="Watson M."/>
            <person name="Adriaenssens E.M."/>
            <person name="Foster-Nyarko E."/>
            <person name="Jarju S."/>
            <person name="Secka A."/>
            <person name="Antonio M."/>
            <person name="Oren A."/>
            <person name="Chaudhuri R.R."/>
            <person name="La Ragione R."/>
            <person name="Hildebrand F."/>
            <person name="Pallen M.J."/>
        </authorList>
    </citation>
    <scope>NUCLEOTIDE SEQUENCE</scope>
    <source>
        <strain evidence="10">ChiW4-1371</strain>
    </source>
</reference>
<keyword evidence="5" id="KW-0732">Signal</keyword>
<evidence type="ECO:0000256" key="7">
    <source>
        <dbReference type="ARBA" id="ARBA00023004"/>
    </source>
</evidence>
<keyword evidence="7" id="KW-0408">Iron</keyword>
<dbReference type="GO" id="GO:0030151">
    <property type="term" value="F:molybdenum ion binding"/>
    <property type="evidence" value="ECO:0007669"/>
    <property type="project" value="TreeGrafter"/>
</dbReference>
<evidence type="ECO:0000313" key="11">
    <source>
        <dbReference type="Proteomes" id="UP000824176"/>
    </source>
</evidence>
<gene>
    <name evidence="10" type="ORF">H9804_03410</name>
</gene>
<dbReference type="InterPro" id="IPR006963">
    <property type="entry name" value="Mopterin_OxRdtase_4Fe-4S_dom"/>
</dbReference>
<dbReference type="Pfam" id="PF01568">
    <property type="entry name" value="Molydop_binding"/>
    <property type="match status" value="1"/>
</dbReference>
<evidence type="ECO:0000256" key="4">
    <source>
        <dbReference type="ARBA" id="ARBA00022723"/>
    </source>
</evidence>
<reference evidence="10" key="2">
    <citation type="submission" date="2021-04" db="EMBL/GenBank/DDBJ databases">
        <authorList>
            <person name="Gilroy R."/>
        </authorList>
    </citation>
    <scope>NUCLEOTIDE SEQUENCE</scope>
    <source>
        <strain evidence="10">ChiW4-1371</strain>
    </source>
</reference>
<dbReference type="Pfam" id="PF00384">
    <property type="entry name" value="Molybdopterin"/>
    <property type="match status" value="1"/>
</dbReference>
<dbReference type="Gene3D" id="3.40.228.10">
    <property type="entry name" value="Dimethylsulfoxide Reductase, domain 2"/>
    <property type="match status" value="1"/>
</dbReference>
<evidence type="ECO:0000256" key="3">
    <source>
        <dbReference type="ARBA" id="ARBA00022505"/>
    </source>
</evidence>
<dbReference type="PROSITE" id="PS51318">
    <property type="entry name" value="TAT"/>
    <property type="match status" value="1"/>
</dbReference>
<dbReference type="Gene3D" id="3.40.50.740">
    <property type="match status" value="1"/>
</dbReference>
<dbReference type="EMBL" id="DXAQ01000049">
    <property type="protein sequence ID" value="HIZ88969.1"/>
    <property type="molecule type" value="Genomic_DNA"/>
</dbReference>
<comment type="cofactor">
    <cofactor evidence="1">
        <name>Mo-bis(molybdopterin guanine dinucleotide)</name>
        <dbReference type="ChEBI" id="CHEBI:60539"/>
    </cofactor>
</comment>
<evidence type="ECO:0000256" key="2">
    <source>
        <dbReference type="ARBA" id="ARBA00010312"/>
    </source>
</evidence>
<dbReference type="Gene3D" id="3.40.50.12440">
    <property type="match status" value="2"/>
</dbReference>
<dbReference type="InterPro" id="IPR006311">
    <property type="entry name" value="TAT_signal"/>
</dbReference>
<evidence type="ECO:0000313" key="10">
    <source>
        <dbReference type="EMBL" id="HIZ88969.1"/>
    </source>
</evidence>
<keyword evidence="4" id="KW-0479">Metal-binding</keyword>
<name>A0A9D2KA53_9BACT</name>
<dbReference type="PROSITE" id="PS51669">
    <property type="entry name" value="4FE4S_MOW_BIS_MGD"/>
    <property type="match status" value="1"/>
</dbReference>
<keyword evidence="6" id="KW-0560">Oxidoreductase</keyword>
<dbReference type="GO" id="GO:0051536">
    <property type="term" value="F:iron-sulfur cluster binding"/>
    <property type="evidence" value="ECO:0007669"/>
    <property type="project" value="UniProtKB-KW"/>
</dbReference>
<dbReference type="GO" id="GO:0043546">
    <property type="term" value="F:molybdopterin cofactor binding"/>
    <property type="evidence" value="ECO:0007669"/>
    <property type="project" value="InterPro"/>
</dbReference>
<dbReference type="SUPFAM" id="SSF50692">
    <property type="entry name" value="ADC-like"/>
    <property type="match status" value="1"/>
</dbReference>
<evidence type="ECO:0000259" key="9">
    <source>
        <dbReference type="PROSITE" id="PS51669"/>
    </source>
</evidence>
<dbReference type="GO" id="GO:0009055">
    <property type="term" value="F:electron transfer activity"/>
    <property type="evidence" value="ECO:0007669"/>
    <property type="project" value="TreeGrafter"/>
</dbReference>
<dbReference type="GO" id="GO:0016491">
    <property type="term" value="F:oxidoreductase activity"/>
    <property type="evidence" value="ECO:0007669"/>
    <property type="project" value="UniProtKB-KW"/>
</dbReference>
<dbReference type="SUPFAM" id="SSF53706">
    <property type="entry name" value="Formate dehydrogenase/DMSO reductase, domains 1-3"/>
    <property type="match status" value="1"/>
</dbReference>
<dbReference type="AlphaFoldDB" id="A0A9D2KA53"/>
<dbReference type="InterPro" id="IPR006655">
    <property type="entry name" value="Mopterin_OxRdtase_prok_CS"/>
</dbReference>
<dbReference type="PANTHER" id="PTHR43742:SF3">
    <property type="entry name" value="DIMETHYL SULFOXIDE REDUCTASE DMSA"/>
    <property type="match status" value="1"/>
</dbReference>
<sequence length="887" mass="98685">MGKNNQADNSSITRRTLLKGSAALLLTACTSKKKPEETAVSEKIMDNVTSEQPLIQNPDTTFDTSLKVINTHHRIHCHGSCLLKAYVKNGRVVNITSMGDIPRENSKEKDEDLFMRQRRACPRGLSEKKRLYAPNRIKYPMKQTKERGDVTGFVRISWEEAAKTVASYLKEMKEREKELGYLPVFATGSSPAQYLGTTLDIYGHHSAGNQMDAMYAALGAKVQGNPAIDVLNSKLIIIWSTDTRTTQPHLTFFLTKAKEAGIPIVVVDSRYTDTAATYSTGIGKVPGFIAVRPGTDGAVLAAMAYVLYKKKLYNEKFLKEYTFGFFPNDTVISNSSLENPVTKEPYKGQTFKVPAGESFVEYLESLEKEHKDYKGVLNWAASLSGTTAEIIENLALEYGKASAASFFCGWTTGGAQRTNSGLYYSWFLIALSAMTGNIARRGGGFGMIAPSDGYKIKIGKNPPLTDAKKYGSIKFSIFSLPEVILTGRDARTAEQLKDDVKLLNNIDLGDDPRLHIEMVIKGEGSGDFFTQKANVNRKLEAFKKVKYVVCYEQQMSTTAKYSDIILPAAMNLEQSFFTYGQMNCELDVANKVSDPLYDCKLDREITRLICKELGIELKEYTDEEIMKAQWTKAEFPKGYANINPKRNMPEYDTMVQMAEYQLPTPLDKTYVDTMSYKAGEFPTDTGRINFYSPYMAMRQRAQHAVYGPRYIPLKEGYETILKKGKSRKGVTYGLQFITPHVIHRAHSTFDTVPLLQNTYQNCAEISEVDAKARGIKDGDMVYVYNDYGCIKLPALVSIRPMPGVVIINEGRIYTPSSEETYTAYFDVSGKGEYKEVVTPVDLGACVSTLTVDMESGAGDPVTHQFTNKSGGFAAGGNLCEVSLQKPN</sequence>